<keyword evidence="1" id="KW-0472">Membrane</keyword>
<dbReference type="Proteomes" id="UP000183376">
    <property type="component" value="Chromosome I"/>
</dbReference>
<feature type="transmembrane region" description="Helical" evidence="1">
    <location>
        <begin position="53"/>
        <end position="76"/>
    </location>
</feature>
<reference evidence="2 3" key="1">
    <citation type="submission" date="2016-10" db="EMBL/GenBank/DDBJ databases">
        <authorList>
            <person name="de Groot N.N."/>
        </authorList>
    </citation>
    <scope>NUCLEOTIDE SEQUENCE [LARGE SCALE GENOMIC DNA]</scope>
    <source>
        <strain evidence="2 3">DSM 44149</strain>
    </source>
</reference>
<keyword evidence="3" id="KW-1185">Reference proteome</keyword>
<accession>A0A1G9TN85</accession>
<proteinExistence type="predicted"/>
<dbReference type="RefSeq" id="WP_156051314.1">
    <property type="nucleotide sequence ID" value="NZ_JOEF01000020.1"/>
</dbReference>
<protein>
    <submittedName>
        <fullName evidence="2">Uncharacterized protein</fullName>
    </submittedName>
</protein>
<feature type="transmembrane region" description="Helical" evidence="1">
    <location>
        <begin position="207"/>
        <end position="229"/>
    </location>
</feature>
<dbReference type="EMBL" id="LT629701">
    <property type="protein sequence ID" value="SDM48998.1"/>
    <property type="molecule type" value="Genomic_DNA"/>
</dbReference>
<dbReference type="STRING" id="211114.SAMN04489726_1887"/>
<sequence length="297" mass="31119">MNNNGRFIGVLGAPLRVQLFLLVAGVLAGWALTGDKSSQLPPGTRMDYLISPLISNPVVDMALGFGAVLLIAAILFEVLRTRELDRRWYAPLFVALAIGGYLGHAARIVTAGGIGVNFGAIFVLYIELPVIVVVAAVLAWRTWKLVRAPEAGADRHPARAPLRSQVRLLISGGFAAWWLVGDLSAATPPGTRLDYLVQPLPIVSLSPAIDVLIGSVALALASATLLVTATTPARSLWLGQFLGALALGGLVGFFCRLLTAGGIGANIGGGLVLLFGLPLLALAALGLGWRTTRLLRV</sequence>
<gene>
    <name evidence="2" type="ORF">SAMN04489726_1887</name>
</gene>
<feature type="transmembrane region" description="Helical" evidence="1">
    <location>
        <begin position="7"/>
        <end position="33"/>
    </location>
</feature>
<name>A0A1G9TN85_ALLAB</name>
<feature type="transmembrane region" description="Helical" evidence="1">
    <location>
        <begin position="118"/>
        <end position="140"/>
    </location>
</feature>
<feature type="transmembrane region" description="Helical" evidence="1">
    <location>
        <begin position="267"/>
        <end position="289"/>
    </location>
</feature>
<dbReference type="OrthoDB" id="3708494at2"/>
<keyword evidence="1" id="KW-0812">Transmembrane</keyword>
<organism evidence="2 3">
    <name type="scientific">Allokutzneria albata</name>
    <name type="common">Kibdelosporangium albatum</name>
    <dbReference type="NCBI Taxonomy" id="211114"/>
    <lineage>
        <taxon>Bacteria</taxon>
        <taxon>Bacillati</taxon>
        <taxon>Actinomycetota</taxon>
        <taxon>Actinomycetes</taxon>
        <taxon>Pseudonocardiales</taxon>
        <taxon>Pseudonocardiaceae</taxon>
        <taxon>Allokutzneria</taxon>
    </lineage>
</organism>
<keyword evidence="1" id="KW-1133">Transmembrane helix</keyword>
<dbReference type="AlphaFoldDB" id="A0A1G9TN85"/>
<evidence type="ECO:0000256" key="1">
    <source>
        <dbReference type="SAM" id="Phobius"/>
    </source>
</evidence>
<feature type="transmembrane region" description="Helical" evidence="1">
    <location>
        <begin position="88"/>
        <end position="106"/>
    </location>
</feature>
<feature type="transmembrane region" description="Helical" evidence="1">
    <location>
        <begin position="168"/>
        <end position="187"/>
    </location>
</feature>
<evidence type="ECO:0000313" key="3">
    <source>
        <dbReference type="Proteomes" id="UP000183376"/>
    </source>
</evidence>
<feature type="transmembrane region" description="Helical" evidence="1">
    <location>
        <begin position="241"/>
        <end position="261"/>
    </location>
</feature>
<evidence type="ECO:0000313" key="2">
    <source>
        <dbReference type="EMBL" id="SDM48998.1"/>
    </source>
</evidence>